<evidence type="ECO:0000313" key="2">
    <source>
        <dbReference type="EMBL" id="RRT71124.1"/>
    </source>
</evidence>
<protein>
    <submittedName>
        <fullName evidence="2">Uncharacterized protein</fullName>
    </submittedName>
</protein>
<name>A0A427A4J0_ENSVE</name>
<evidence type="ECO:0000313" key="3">
    <source>
        <dbReference type="Proteomes" id="UP000287651"/>
    </source>
</evidence>
<reference evidence="2 3" key="1">
    <citation type="journal article" date="2014" name="Agronomy (Basel)">
        <title>A Draft Genome Sequence for Ensete ventricosum, the Drought-Tolerant Tree Against Hunger.</title>
        <authorList>
            <person name="Harrison J."/>
            <person name="Moore K.A."/>
            <person name="Paszkiewicz K."/>
            <person name="Jones T."/>
            <person name="Grant M."/>
            <person name="Ambacheew D."/>
            <person name="Muzemil S."/>
            <person name="Studholme D.J."/>
        </authorList>
    </citation>
    <scope>NUCLEOTIDE SEQUENCE [LARGE SCALE GENOMIC DNA]</scope>
</reference>
<dbReference type="AlphaFoldDB" id="A0A427A4J0"/>
<comment type="caution">
    <text evidence="2">The sequence shown here is derived from an EMBL/GenBank/DDBJ whole genome shotgun (WGS) entry which is preliminary data.</text>
</comment>
<evidence type="ECO:0000256" key="1">
    <source>
        <dbReference type="SAM" id="MobiDB-lite"/>
    </source>
</evidence>
<accession>A0A427A4J0</accession>
<gene>
    <name evidence="2" type="ORF">B296_00018553</name>
</gene>
<feature type="region of interest" description="Disordered" evidence="1">
    <location>
        <begin position="26"/>
        <end position="46"/>
    </location>
</feature>
<dbReference type="EMBL" id="AMZH03003796">
    <property type="protein sequence ID" value="RRT71124.1"/>
    <property type="molecule type" value="Genomic_DNA"/>
</dbReference>
<proteinExistence type="predicted"/>
<organism evidence="2 3">
    <name type="scientific">Ensete ventricosum</name>
    <name type="common">Abyssinian banana</name>
    <name type="synonym">Musa ensete</name>
    <dbReference type="NCBI Taxonomy" id="4639"/>
    <lineage>
        <taxon>Eukaryota</taxon>
        <taxon>Viridiplantae</taxon>
        <taxon>Streptophyta</taxon>
        <taxon>Embryophyta</taxon>
        <taxon>Tracheophyta</taxon>
        <taxon>Spermatophyta</taxon>
        <taxon>Magnoliopsida</taxon>
        <taxon>Liliopsida</taxon>
        <taxon>Zingiberales</taxon>
        <taxon>Musaceae</taxon>
        <taxon>Ensete</taxon>
    </lineage>
</organism>
<feature type="region of interest" description="Disordered" evidence="1">
    <location>
        <begin position="106"/>
        <end position="131"/>
    </location>
</feature>
<sequence length="131" mass="14332">MAVGSTPEAKRRWIHPEAKRLRVRTGRPHRRGVMRAQANESPPPTCLRPLPLAKRRHPVFFLFPGVPAGALPPRSHAADKIRKTIITPNLLLNAPIRVLADPSCSVKSGEGGRGRRAHGGVGAEPFHMQLV</sequence>
<dbReference type="Proteomes" id="UP000287651">
    <property type="component" value="Unassembled WGS sequence"/>
</dbReference>